<dbReference type="InterPro" id="IPR007055">
    <property type="entry name" value="BON_dom"/>
</dbReference>
<dbReference type="InterPro" id="IPR051686">
    <property type="entry name" value="Lipoprotein_DolP"/>
</dbReference>
<proteinExistence type="predicted"/>
<dbReference type="OrthoDB" id="870892at2"/>
<name>A0A2Z3LD38_9BACT</name>
<dbReference type="InterPro" id="IPR014004">
    <property type="entry name" value="Transpt-assoc_nodulatn_dom_bac"/>
</dbReference>
<dbReference type="AlphaFoldDB" id="A0A2Z3LD38"/>
<dbReference type="KEGG" id="cher:DK880_00743"/>
<evidence type="ECO:0000256" key="1">
    <source>
        <dbReference type="ARBA" id="ARBA00022729"/>
    </source>
</evidence>
<dbReference type="RefSeq" id="WP_109997451.1">
    <property type="nucleotide sequence ID" value="NZ_CP029619.1"/>
</dbReference>
<reference evidence="3 4" key="1">
    <citation type="submission" date="2018-05" db="EMBL/GenBank/DDBJ databases">
        <title>Candidatus Cardinium hertigii Genome Assembly.</title>
        <authorList>
            <person name="Showmaker K.C."/>
            <person name="Walden K.O."/>
            <person name="Fields C.J."/>
            <person name="Lambert K.N."/>
            <person name="Hudson M.E."/>
        </authorList>
    </citation>
    <scope>NUCLEOTIDE SEQUENCE [LARGE SCALE GENOMIC DNA]</scope>
    <source>
        <strain evidence="4">cHgTN10</strain>
    </source>
</reference>
<dbReference type="SMART" id="SM00749">
    <property type="entry name" value="BON"/>
    <property type="match status" value="2"/>
</dbReference>
<keyword evidence="1" id="KW-0732">Signal</keyword>
<dbReference type="PROSITE" id="PS50914">
    <property type="entry name" value="BON"/>
    <property type="match status" value="3"/>
</dbReference>
<protein>
    <recommendedName>
        <fullName evidence="2">BON domain-containing protein</fullName>
    </recommendedName>
</protein>
<evidence type="ECO:0000259" key="2">
    <source>
        <dbReference type="PROSITE" id="PS50914"/>
    </source>
</evidence>
<evidence type="ECO:0000313" key="4">
    <source>
        <dbReference type="Proteomes" id="UP000245872"/>
    </source>
</evidence>
<feature type="domain" description="BON" evidence="2">
    <location>
        <begin position="133"/>
        <end position="200"/>
    </location>
</feature>
<accession>A0A2Z3LD38</accession>
<dbReference type="Proteomes" id="UP000245872">
    <property type="component" value="Chromosome"/>
</dbReference>
<organism evidence="3 4">
    <name type="scientific">Candidatus Cardinium hertigii</name>
    <dbReference type="NCBI Taxonomy" id="247481"/>
    <lineage>
        <taxon>Bacteria</taxon>
        <taxon>Pseudomonadati</taxon>
        <taxon>Bacteroidota</taxon>
        <taxon>Cytophagia</taxon>
        <taxon>Cytophagales</taxon>
        <taxon>Amoebophilaceae</taxon>
        <taxon>Candidatus Cardinium</taxon>
    </lineage>
</organism>
<gene>
    <name evidence="3" type="ORF">DK880_00743</name>
</gene>
<sequence length="200" mass="21752">MTPLILRVAIKGKHAVVVLGGTVKTFIEKSIAENNVKNIVGVRGVVDEITVEPTTLGKRSDAEIAEAATRALKLNVMIPDESIKIVVEKGYVTLSGTVEWQYQKNTATSVVGNIWGVKAVVNTIVVKPSVGIDARNVKEQIMKEFERHARIDASRIQVEVAGNKVMLKGSVRNFDEMEEAENAAWSLQGVTEVTNALTIT</sequence>
<feature type="domain" description="BON" evidence="2">
    <location>
        <begin position="60"/>
        <end position="128"/>
    </location>
</feature>
<feature type="domain" description="BON" evidence="2">
    <location>
        <begin position="1"/>
        <end position="53"/>
    </location>
</feature>
<keyword evidence="4" id="KW-1185">Reference proteome</keyword>
<evidence type="ECO:0000313" key="3">
    <source>
        <dbReference type="EMBL" id="AWN82052.1"/>
    </source>
</evidence>
<dbReference type="EMBL" id="CP029619">
    <property type="protein sequence ID" value="AWN82052.1"/>
    <property type="molecule type" value="Genomic_DNA"/>
</dbReference>
<dbReference type="PANTHER" id="PTHR34606:SF4">
    <property type="entry name" value="OUTER MEMBRANE LIPOPROTEIN DOLP"/>
    <property type="match status" value="1"/>
</dbReference>
<dbReference type="Gene3D" id="3.30.1340.30">
    <property type="match status" value="3"/>
</dbReference>
<dbReference type="Pfam" id="PF04972">
    <property type="entry name" value="BON"/>
    <property type="match status" value="3"/>
</dbReference>
<dbReference type="PANTHER" id="PTHR34606">
    <property type="entry name" value="BON DOMAIN-CONTAINING PROTEIN"/>
    <property type="match status" value="1"/>
</dbReference>